<dbReference type="Pfam" id="PF02585">
    <property type="entry name" value="PIG-L"/>
    <property type="match status" value="1"/>
</dbReference>
<dbReference type="Gene3D" id="3.40.50.10320">
    <property type="entry name" value="LmbE-like"/>
    <property type="match status" value="1"/>
</dbReference>
<dbReference type="InterPro" id="IPR003737">
    <property type="entry name" value="GlcNAc_PI_deacetylase-related"/>
</dbReference>
<dbReference type="PANTHER" id="PTHR12993">
    <property type="entry name" value="N-ACETYLGLUCOSAMINYL-PHOSPHATIDYLINOSITOL DE-N-ACETYLASE-RELATED"/>
    <property type="match status" value="1"/>
</dbReference>
<dbReference type="EMBL" id="ADLN01000001">
    <property type="protein sequence ID" value="EHI61916.1"/>
    <property type="molecule type" value="Genomic_DNA"/>
</dbReference>
<evidence type="ECO:0000313" key="2">
    <source>
        <dbReference type="Proteomes" id="UP000005384"/>
    </source>
</evidence>
<proteinExistence type="predicted"/>
<dbReference type="AlphaFoldDB" id="G5IA27"/>
<reference evidence="1 2" key="1">
    <citation type="submission" date="2011-08" db="EMBL/GenBank/DDBJ databases">
        <title>The Genome Sequence of Clostridium hathewayi WAL-18680.</title>
        <authorList>
            <consortium name="The Broad Institute Genome Sequencing Platform"/>
            <person name="Earl A."/>
            <person name="Ward D."/>
            <person name="Feldgarden M."/>
            <person name="Gevers D."/>
            <person name="Finegold S.M."/>
            <person name="Summanen P.H."/>
            <person name="Molitoris D.R."/>
            <person name="Song M."/>
            <person name="Daigneault M."/>
            <person name="Allen-Vercoe E."/>
            <person name="Young S.K."/>
            <person name="Zeng Q."/>
            <person name="Gargeya S."/>
            <person name="Fitzgerald M."/>
            <person name="Haas B."/>
            <person name="Abouelleil A."/>
            <person name="Alvarado L."/>
            <person name="Arachchi H.M."/>
            <person name="Berlin A."/>
            <person name="Brown A."/>
            <person name="Chapman S.B."/>
            <person name="Chen Z."/>
            <person name="Dunbar C."/>
            <person name="Freedman E."/>
            <person name="Gearin G."/>
            <person name="Gellesch M."/>
            <person name="Goldberg J."/>
            <person name="Griggs A."/>
            <person name="Gujja S."/>
            <person name="Heiman D."/>
            <person name="Howarth C."/>
            <person name="Larson L."/>
            <person name="Lui A."/>
            <person name="MacDonald P.J.P."/>
            <person name="Montmayeur A."/>
            <person name="Murphy C."/>
            <person name="Neiman D."/>
            <person name="Pearson M."/>
            <person name="Priest M."/>
            <person name="Roberts A."/>
            <person name="Saif S."/>
            <person name="Shea T."/>
            <person name="Shenoy N."/>
            <person name="Sisk P."/>
            <person name="Stolte C."/>
            <person name="Sykes S."/>
            <person name="Wortman J."/>
            <person name="Nusbaum C."/>
            <person name="Birren B."/>
        </authorList>
    </citation>
    <scope>NUCLEOTIDE SEQUENCE [LARGE SCALE GENOMIC DNA]</scope>
    <source>
        <strain evidence="1 2">WAL-18680</strain>
    </source>
</reference>
<gene>
    <name evidence="1" type="ORF">HMPREF9473_00367</name>
</gene>
<protein>
    <recommendedName>
        <fullName evidence="3">LmbE family protein</fullName>
    </recommendedName>
</protein>
<comment type="caution">
    <text evidence="1">The sequence shown here is derived from an EMBL/GenBank/DDBJ whole genome shotgun (WGS) entry which is preliminary data.</text>
</comment>
<dbReference type="OrthoDB" id="9815144at2"/>
<organism evidence="1 2">
    <name type="scientific">Hungatella hathewayi WAL-18680</name>
    <dbReference type="NCBI Taxonomy" id="742737"/>
    <lineage>
        <taxon>Bacteria</taxon>
        <taxon>Bacillati</taxon>
        <taxon>Bacillota</taxon>
        <taxon>Clostridia</taxon>
        <taxon>Lachnospirales</taxon>
        <taxon>Lachnospiraceae</taxon>
        <taxon>Hungatella</taxon>
    </lineage>
</organism>
<sequence>MIQGKKMLVVSAHAADYVWRSGGTIAKYIKNGADVHVVVLSFGVRGESNDLWKQEGATADSVKEARKKETMEAAAILGIQDIEFWDLPDYPMAPALTPEVQERLIRKIREVRPDIILTHDKNGEDVLNPDHNAVSQFVFECSIQSNSNGVRIEGTQTTKQMRLYGFEPHQTELSKFTPGSFIDITEAYEQKVAAMKCFKAQGHLIEYYTERAFLRGNHIRRISGNQTYKYAECFSNFFPTAGEELY</sequence>
<evidence type="ECO:0008006" key="3">
    <source>
        <dbReference type="Google" id="ProtNLM"/>
    </source>
</evidence>
<dbReference type="HOGENOM" id="CLU_049311_1_0_9"/>
<dbReference type="RefSeq" id="WP_006778349.1">
    <property type="nucleotide sequence ID" value="NZ_CP040506.1"/>
</dbReference>
<dbReference type="GO" id="GO:0016811">
    <property type="term" value="F:hydrolase activity, acting on carbon-nitrogen (but not peptide) bonds, in linear amides"/>
    <property type="evidence" value="ECO:0007669"/>
    <property type="project" value="TreeGrafter"/>
</dbReference>
<accession>G5IA27</accession>
<dbReference type="Proteomes" id="UP000005384">
    <property type="component" value="Unassembled WGS sequence"/>
</dbReference>
<dbReference type="PANTHER" id="PTHR12993:SF29">
    <property type="entry name" value="BLR3841 PROTEIN"/>
    <property type="match status" value="1"/>
</dbReference>
<dbReference type="PATRIC" id="fig|742737.3.peg.365"/>
<evidence type="ECO:0000313" key="1">
    <source>
        <dbReference type="EMBL" id="EHI61916.1"/>
    </source>
</evidence>
<dbReference type="SUPFAM" id="SSF102588">
    <property type="entry name" value="LmbE-like"/>
    <property type="match status" value="1"/>
</dbReference>
<keyword evidence="2" id="KW-1185">Reference proteome</keyword>
<name>G5IA27_9FIRM</name>
<dbReference type="InterPro" id="IPR024078">
    <property type="entry name" value="LmbE-like_dom_sf"/>
</dbReference>